<dbReference type="KEGG" id="ipc:IPA_07145"/>
<protein>
    <submittedName>
        <fullName evidence="1">Uncharacterized protein</fullName>
    </submittedName>
</protein>
<dbReference type="Proteomes" id="UP001063698">
    <property type="component" value="Chromosome"/>
</dbReference>
<evidence type="ECO:0000313" key="1">
    <source>
        <dbReference type="EMBL" id="UXD22663.1"/>
    </source>
</evidence>
<gene>
    <name evidence="1" type="ORF">IPA_07145</name>
</gene>
<name>A0A977KCK8_9CREN</name>
<proteinExistence type="predicted"/>
<evidence type="ECO:0000313" key="2">
    <source>
        <dbReference type="Proteomes" id="UP001063698"/>
    </source>
</evidence>
<dbReference type="SUPFAM" id="SSF50969">
    <property type="entry name" value="YVTN repeat-like/Quinoprotein amine dehydrogenase"/>
    <property type="match status" value="1"/>
</dbReference>
<reference evidence="1" key="1">
    <citation type="submission" date="2013-11" db="EMBL/GenBank/DDBJ databases">
        <title>Comparative genomics of Ignicoccus.</title>
        <authorList>
            <person name="Podar M."/>
        </authorList>
    </citation>
    <scope>NUCLEOTIDE SEQUENCE</scope>
    <source>
        <strain evidence="1">DSM 13166</strain>
    </source>
</reference>
<sequence>MTKLAHAWTRRVTSDEPIVRASHERVAVSADFTAYLIRADGKLLAKKYYKGTRLGRPCISPSLTAFPAENFVFLFENKRGKPSGVIPTGTKGIDCAFKEDRLALLTPKSVLFYEHDGEKFVRSGKKRIKGEGLSLDWRNELVVGTTEGIHIGKKFLPVGRVDLVRDGPLLATSVPGGLAVFDGTEELWRKEGIEVTGLSWLGDVLAVGDRSKKRVVTFTAEGEELEEFKFPGAVRSFDWDVVMVVAQRRKVMAFILLPTSDEPSQ</sequence>
<dbReference type="EMBL" id="CP006868">
    <property type="protein sequence ID" value="UXD22663.1"/>
    <property type="molecule type" value="Genomic_DNA"/>
</dbReference>
<accession>A0A977KCK8</accession>
<dbReference type="AlphaFoldDB" id="A0A977KCK8"/>
<dbReference type="InterPro" id="IPR011044">
    <property type="entry name" value="Quino_amine_DH_bsu"/>
</dbReference>
<organism evidence="1 2">
    <name type="scientific">Ignicoccus pacificus DSM 13166</name>
    <dbReference type="NCBI Taxonomy" id="940294"/>
    <lineage>
        <taxon>Archaea</taxon>
        <taxon>Thermoproteota</taxon>
        <taxon>Thermoprotei</taxon>
        <taxon>Desulfurococcales</taxon>
        <taxon>Desulfurococcaceae</taxon>
        <taxon>Ignicoccus</taxon>
    </lineage>
</organism>
<keyword evidence="2" id="KW-1185">Reference proteome</keyword>